<dbReference type="EC" id="4.2.1.41" evidence="5"/>
<evidence type="ECO:0000256" key="3">
    <source>
        <dbReference type="ARBA" id="ARBA00007592"/>
    </source>
</evidence>
<evidence type="ECO:0000256" key="8">
    <source>
        <dbReference type="PIRSR" id="PIRSR001365-2"/>
    </source>
</evidence>
<comment type="similarity">
    <text evidence="3 5 6">Belongs to the DapA family.</text>
</comment>
<feature type="active site" description="Proton donor/acceptor" evidence="7">
    <location>
        <position position="152"/>
    </location>
</feature>
<organism evidence="9 10">
    <name type="scientific">Agreia bicolorata</name>
    <dbReference type="NCBI Taxonomy" id="110935"/>
    <lineage>
        <taxon>Bacteria</taxon>
        <taxon>Bacillati</taxon>
        <taxon>Actinomycetota</taxon>
        <taxon>Actinomycetes</taxon>
        <taxon>Micrococcales</taxon>
        <taxon>Microbacteriaceae</taxon>
        <taxon>Agreia</taxon>
    </lineage>
</organism>
<comment type="pathway">
    <text evidence="2 5">Carbohydrate acid metabolism; D-glucarate degradation; 2,5-dioxopentanoate from D-glucarate: step 2/2.</text>
</comment>
<sequence>MTTTHATQPVAEALSRRRFRDIGGILFFPVTPFDAQDRVDSELLVAHVAEGFAQGAGAAFVACGTGEYHALSLDEYRVAVHAAVEAAGGTGVVLAGVGGPLGHARDCARIAEEAGVDGLLVLPSYLVRAPQEGVALYVEAIAESTSLPIIAYHRGSAKFTEATVQRLLALPTLAGIKDGVGDIALMQQFVLAARRAGRDDVQFFNGMLTAEASQAAYRAIGVPLYSSAVFAMAPRIANAFYAAYEAEDAVEQDRLLDGFFTPLVRLRNQVPGFAVSLIKAGLRLRGLEVGSVRAPLVDPSEEQTEQLRVILARGEELVR</sequence>
<dbReference type="AlphaFoldDB" id="A0A1T4XIS8"/>
<dbReference type="Proteomes" id="UP000189735">
    <property type="component" value="Unassembled WGS sequence"/>
</dbReference>
<proteinExistence type="inferred from homology"/>
<feature type="active site" description="Schiff-base intermediate with substrate" evidence="7">
    <location>
        <position position="177"/>
    </location>
</feature>
<dbReference type="PANTHER" id="PTHR12128:SF19">
    <property type="entry name" value="5-DEHYDRO-4-DEOXYGLUCARATE DEHYDRATASE 2-RELATED"/>
    <property type="match status" value="1"/>
</dbReference>
<dbReference type="GO" id="GO:0047448">
    <property type="term" value="F:5-dehydro-4-deoxyglucarate dehydratase activity"/>
    <property type="evidence" value="ECO:0007669"/>
    <property type="project" value="UniProtKB-UniRule"/>
</dbReference>
<dbReference type="HAMAP" id="MF_00694">
    <property type="entry name" value="KDGDH"/>
    <property type="match status" value="1"/>
</dbReference>
<dbReference type="RefSeq" id="WP_078713733.1">
    <property type="nucleotide sequence ID" value="NZ_FUYG01000003.1"/>
</dbReference>
<dbReference type="InterPro" id="IPR002220">
    <property type="entry name" value="DapA-like"/>
</dbReference>
<accession>A0A1T4XIS8</accession>
<dbReference type="InterPro" id="IPR017655">
    <property type="entry name" value="Dehydro-deoxyglucarate_dehyd"/>
</dbReference>
<reference evidence="10" key="1">
    <citation type="submission" date="2017-02" db="EMBL/GenBank/DDBJ databases">
        <authorList>
            <person name="Varghese N."/>
            <person name="Submissions S."/>
        </authorList>
    </citation>
    <scope>NUCLEOTIDE SEQUENCE [LARGE SCALE GENOMIC DNA]</scope>
    <source>
        <strain evidence="10">VKM Ac-2052</strain>
    </source>
</reference>
<dbReference type="PANTHER" id="PTHR12128">
    <property type="entry name" value="DIHYDRODIPICOLINATE SYNTHASE"/>
    <property type="match status" value="1"/>
</dbReference>
<dbReference type="NCBIfam" id="NF002958">
    <property type="entry name" value="PRK03620.1"/>
    <property type="match status" value="1"/>
</dbReference>
<evidence type="ECO:0000256" key="6">
    <source>
        <dbReference type="PIRNR" id="PIRNR001365"/>
    </source>
</evidence>
<dbReference type="EMBL" id="FUYG01000003">
    <property type="protein sequence ID" value="SKA89417.1"/>
    <property type="molecule type" value="Genomic_DNA"/>
</dbReference>
<gene>
    <name evidence="9" type="ORF">SAMN06295879_1190</name>
</gene>
<dbReference type="UniPathway" id="UPA00564">
    <property type="reaction ID" value="UER00628"/>
</dbReference>
<evidence type="ECO:0000256" key="2">
    <source>
        <dbReference type="ARBA" id="ARBA00004983"/>
    </source>
</evidence>
<evidence type="ECO:0000256" key="7">
    <source>
        <dbReference type="PIRSR" id="PIRSR001365-1"/>
    </source>
</evidence>
<evidence type="ECO:0000256" key="5">
    <source>
        <dbReference type="HAMAP-Rule" id="MF_00694"/>
    </source>
</evidence>
<dbReference type="SUPFAM" id="SSF51569">
    <property type="entry name" value="Aldolase"/>
    <property type="match status" value="1"/>
</dbReference>
<evidence type="ECO:0000256" key="1">
    <source>
        <dbReference type="ARBA" id="ARBA00001446"/>
    </source>
</evidence>
<evidence type="ECO:0000256" key="4">
    <source>
        <dbReference type="ARBA" id="ARBA00023239"/>
    </source>
</evidence>
<evidence type="ECO:0000313" key="10">
    <source>
        <dbReference type="Proteomes" id="UP000189735"/>
    </source>
</evidence>
<protein>
    <recommendedName>
        <fullName evidence="5">Probable 5-dehydro-4-deoxyglucarate dehydratase</fullName>
        <ecNumber evidence="5">4.2.1.41</ecNumber>
    </recommendedName>
    <alternativeName>
        <fullName evidence="5">5-keto-4-deoxy-glucarate dehydratase</fullName>
        <shortName evidence="5">KDGDH</shortName>
    </alternativeName>
</protein>
<dbReference type="GO" id="GO:0008840">
    <property type="term" value="F:4-hydroxy-tetrahydrodipicolinate synthase activity"/>
    <property type="evidence" value="ECO:0007669"/>
    <property type="project" value="TreeGrafter"/>
</dbReference>
<name>A0A1T4XIS8_9MICO</name>
<evidence type="ECO:0000313" key="9">
    <source>
        <dbReference type="EMBL" id="SKA89417.1"/>
    </source>
</evidence>
<dbReference type="PIRSF" id="PIRSF001365">
    <property type="entry name" value="DHDPS"/>
    <property type="match status" value="1"/>
</dbReference>
<dbReference type="InterPro" id="IPR013785">
    <property type="entry name" value="Aldolase_TIM"/>
</dbReference>
<dbReference type="Pfam" id="PF00701">
    <property type="entry name" value="DHDPS"/>
    <property type="match status" value="1"/>
</dbReference>
<dbReference type="SMART" id="SM01130">
    <property type="entry name" value="DHDPS"/>
    <property type="match status" value="1"/>
</dbReference>
<feature type="binding site" evidence="8">
    <location>
        <position position="65"/>
    </location>
    <ligand>
        <name>pyruvate</name>
        <dbReference type="ChEBI" id="CHEBI:15361"/>
    </ligand>
</feature>
<dbReference type="GO" id="GO:0042838">
    <property type="term" value="P:D-glucarate catabolic process"/>
    <property type="evidence" value="ECO:0007669"/>
    <property type="project" value="UniProtKB-UniRule"/>
</dbReference>
<keyword evidence="4 5" id="KW-0456">Lyase</keyword>
<comment type="catalytic activity">
    <reaction evidence="1 5">
        <text>5-dehydro-4-deoxy-D-glucarate + H(+) = 2,5-dioxopentanoate + CO2 + H2O</text>
        <dbReference type="Rhea" id="RHEA:24608"/>
        <dbReference type="ChEBI" id="CHEBI:15377"/>
        <dbReference type="ChEBI" id="CHEBI:15378"/>
        <dbReference type="ChEBI" id="CHEBI:16526"/>
        <dbReference type="ChEBI" id="CHEBI:42819"/>
        <dbReference type="ChEBI" id="CHEBI:58136"/>
        <dbReference type="EC" id="4.2.1.41"/>
    </reaction>
</comment>
<dbReference type="Gene3D" id="3.20.20.70">
    <property type="entry name" value="Aldolase class I"/>
    <property type="match status" value="1"/>
</dbReference>